<protein>
    <submittedName>
        <fullName evidence="2">Response regulator transcription factor</fullName>
    </submittedName>
</protein>
<dbReference type="InterPro" id="IPR036388">
    <property type="entry name" value="WH-like_DNA-bd_sf"/>
</dbReference>
<dbReference type="Proteomes" id="UP000661858">
    <property type="component" value="Unassembled WGS sequence"/>
</dbReference>
<comment type="caution">
    <text evidence="2">The sequence shown here is derived from an EMBL/GenBank/DDBJ whole genome shotgun (WGS) entry which is preliminary data.</text>
</comment>
<dbReference type="EMBL" id="JAERRK010000002">
    <property type="protein sequence ID" value="MBL1081171.1"/>
    <property type="molecule type" value="Genomic_DNA"/>
</dbReference>
<proteinExistence type="predicted"/>
<dbReference type="GO" id="GO:0006355">
    <property type="term" value="P:regulation of DNA-templated transcription"/>
    <property type="evidence" value="ECO:0007669"/>
    <property type="project" value="InterPro"/>
</dbReference>
<name>A0A937EEA6_9ACTN</name>
<sequence>MEHALLQARALIESTVSMHRERQALPSPVARNSVAQLGDAMEQLIGRARHSVAIALTGPGEFTESALRLLARGPARATVRVLCTTDATQVSADRLRRLPQPRLDARVTDSELRRVLVVDGTVALVQAPGHAPDGQFAVVHDTAAVRALELLFAGAWSGSRGLADHLRLSPRLRTELVRNILERLRAGHTDEAAAREINVSLRTYRRYVAEIMRELDANSRFQAGVRAVEYGLLSA</sequence>
<dbReference type="Gene3D" id="1.10.10.10">
    <property type="entry name" value="Winged helix-like DNA-binding domain superfamily/Winged helix DNA-binding domain"/>
    <property type="match status" value="1"/>
</dbReference>
<evidence type="ECO:0000313" key="2">
    <source>
        <dbReference type="EMBL" id="MBL1081171.1"/>
    </source>
</evidence>
<feature type="domain" description="HTH luxR-type" evidence="1">
    <location>
        <begin position="165"/>
        <end position="227"/>
    </location>
</feature>
<accession>A0A937EEA6</accession>
<dbReference type="InterPro" id="IPR000792">
    <property type="entry name" value="Tscrpt_reg_LuxR_C"/>
</dbReference>
<evidence type="ECO:0000259" key="1">
    <source>
        <dbReference type="SMART" id="SM00421"/>
    </source>
</evidence>
<reference evidence="2" key="1">
    <citation type="submission" date="2021-01" db="EMBL/GenBank/DDBJ databases">
        <title>WGS of actinomycetes isolated from Thailand.</title>
        <authorList>
            <person name="Thawai C."/>
        </authorList>
    </citation>
    <scope>NUCLEOTIDE SEQUENCE</scope>
    <source>
        <strain evidence="2">RCU-197</strain>
    </source>
</reference>
<dbReference type="GO" id="GO:0003677">
    <property type="term" value="F:DNA binding"/>
    <property type="evidence" value="ECO:0007669"/>
    <property type="project" value="InterPro"/>
</dbReference>
<evidence type="ECO:0000313" key="3">
    <source>
        <dbReference type="Proteomes" id="UP000661858"/>
    </source>
</evidence>
<keyword evidence="3" id="KW-1185">Reference proteome</keyword>
<dbReference type="AlphaFoldDB" id="A0A937EEA6"/>
<gene>
    <name evidence="2" type="ORF">JK359_04130</name>
</gene>
<organism evidence="2 3">
    <name type="scientific">Streptomyces actinomycinicus</name>
    <dbReference type="NCBI Taxonomy" id="1695166"/>
    <lineage>
        <taxon>Bacteria</taxon>
        <taxon>Bacillati</taxon>
        <taxon>Actinomycetota</taxon>
        <taxon>Actinomycetes</taxon>
        <taxon>Kitasatosporales</taxon>
        <taxon>Streptomycetaceae</taxon>
        <taxon>Streptomyces</taxon>
    </lineage>
</organism>
<dbReference type="SUPFAM" id="SSF46894">
    <property type="entry name" value="C-terminal effector domain of the bipartite response regulators"/>
    <property type="match status" value="1"/>
</dbReference>
<dbReference type="InterPro" id="IPR016032">
    <property type="entry name" value="Sig_transdc_resp-reg_C-effctor"/>
</dbReference>
<dbReference type="SMART" id="SM00421">
    <property type="entry name" value="HTH_LUXR"/>
    <property type="match status" value="1"/>
</dbReference>